<keyword evidence="11" id="KW-1185">Reference proteome</keyword>
<evidence type="ECO:0000313" key="11">
    <source>
        <dbReference type="Proteomes" id="UP000199597"/>
    </source>
</evidence>
<dbReference type="InterPro" id="IPR043836">
    <property type="entry name" value="DHp"/>
</dbReference>
<dbReference type="PROSITE" id="PS50109">
    <property type="entry name" value="HIS_KIN"/>
    <property type="match status" value="1"/>
</dbReference>
<sequence length="979" mass="109590">MAEFRTSARAVDMLGRQQIAGIPSAISELFKNAHDAYASRAEADFIRFKDAFVIRDDGDGMSRADFEGRWLTLGTSSKSAQSSASRSHTGPRRAILGEKGIGRLAIAAIGPQTLVVTKAEGYPRVASLIHWGVFELAHAGLEELVVPVEELPEGQTPEVRKMGERILANLRELITEDDVGLYERIEQDISRWDETELVELASMAGVDLSSFDSGTAFVILPTSMDLEADLEPPTPKEAAPLLRTLIGFANTMTPAHNTPELRTVFRDHRAPDNISDLIEEQEFFTVDEFLNADHHFQGHFDEYGQFTGTVSIFGSEPIAFPLAWNAARGTKTKCGPFKLNLAYIQGRAKQSRLEPNDYFLITEKLDRYGGLYIYRDGIRVLPYGDSRFDWLDVELRRTKSASDHFFSYRRMFGAVEISREDNSRLREKAGREGFATNEAYRQFRAILQNFLLQVASEFFREGGAQAEMYEEGRIANERMEKARRARSKQVRARRSEYSAALDRFFDAVDARVPETRVAEIQADIDSAIDKAQRDRDPSTGADQLVRAELAAKSKLRELASDFQVKRPRGVALSADLSRRSVAYESVRSEVLSSVLESAERKIESALGEAGLALDATLHRRLRFDQAIDEAVSDARSLVGEVRQDLSKQSNDTSDRAKNAIRVAHRLLEDVAVGVLQEASKTDVSGISDEAFTLLRNSLEGRVRSVASAQAEELTMISDQLKAVAWSSQDESIDEVSLVDQVEQLEARVEALTDRAAQDFELVQIGMAVNIVTHEFENSVKSVRDNLRRLRSWAQQNAGLRPLYSDLRASFDHLDGYLKLFTPLHRRLYREPVEIRGVDVQRYLHDVFDKRLNDQEVALKISDSFVNMRIRMYPSTLYPVIVNMIDNAIYWLGRYAGDRVIYIDKIPGLITVTDSGPGIRAGDEEAIFEQGFSKKPAGSGYGLFVAREVLRRDGADISLSAPAADRGARFEIVLPDESEG</sequence>
<keyword evidence="5 10" id="KW-0418">Kinase</keyword>
<feature type="domain" description="Histidine kinase" evidence="9">
    <location>
        <begin position="770"/>
        <end position="977"/>
    </location>
</feature>
<dbReference type="AlphaFoldDB" id="A0A1H1SV46"/>
<protein>
    <recommendedName>
        <fullName evidence="2">histidine kinase</fullName>
        <ecNumber evidence="2">2.7.13.3</ecNumber>
    </recommendedName>
</protein>
<evidence type="ECO:0000313" key="10">
    <source>
        <dbReference type="EMBL" id="SDS51801.1"/>
    </source>
</evidence>
<proteinExistence type="predicted"/>
<evidence type="ECO:0000256" key="7">
    <source>
        <dbReference type="ARBA" id="ARBA00023012"/>
    </source>
</evidence>
<dbReference type="GO" id="GO:0005524">
    <property type="term" value="F:ATP binding"/>
    <property type="evidence" value="ECO:0007669"/>
    <property type="project" value="UniProtKB-KW"/>
</dbReference>
<evidence type="ECO:0000256" key="5">
    <source>
        <dbReference type="ARBA" id="ARBA00022777"/>
    </source>
</evidence>
<dbReference type="PRINTS" id="PR00344">
    <property type="entry name" value="BCTRLSENSOR"/>
</dbReference>
<evidence type="ECO:0000256" key="4">
    <source>
        <dbReference type="ARBA" id="ARBA00022741"/>
    </source>
</evidence>
<dbReference type="InterPro" id="IPR036890">
    <property type="entry name" value="HATPase_C_sf"/>
</dbReference>
<gene>
    <name evidence="10" type="ORF">SAMN04489752_1882</name>
</gene>
<dbReference type="Pfam" id="PF13589">
    <property type="entry name" value="HATPase_c_3"/>
    <property type="match status" value="1"/>
</dbReference>
<dbReference type="Pfam" id="PF19191">
    <property type="entry name" value="HEF_HK"/>
    <property type="match status" value="1"/>
</dbReference>
<dbReference type="InterPro" id="IPR004358">
    <property type="entry name" value="Sig_transdc_His_kin-like_C"/>
</dbReference>
<dbReference type="SUPFAM" id="SSF55874">
    <property type="entry name" value="ATPase domain of HSP90 chaperone/DNA topoisomerase II/histidine kinase"/>
    <property type="match status" value="2"/>
</dbReference>
<evidence type="ECO:0000256" key="8">
    <source>
        <dbReference type="SAM" id="Coils"/>
    </source>
</evidence>
<dbReference type="STRING" id="1136497.SAMN04489752_1882"/>
<dbReference type="GO" id="GO:0000160">
    <property type="term" value="P:phosphorelay signal transduction system"/>
    <property type="evidence" value="ECO:0007669"/>
    <property type="project" value="UniProtKB-KW"/>
</dbReference>
<dbReference type="EMBL" id="LT629766">
    <property type="protein sequence ID" value="SDS51801.1"/>
    <property type="molecule type" value="Genomic_DNA"/>
</dbReference>
<feature type="coiled-coil region" evidence="8">
    <location>
        <begin position="734"/>
        <end position="761"/>
    </location>
</feature>
<dbReference type="CDD" id="cd00075">
    <property type="entry name" value="HATPase"/>
    <property type="match status" value="1"/>
</dbReference>
<dbReference type="PANTHER" id="PTHR44936:SF10">
    <property type="entry name" value="SENSOR PROTEIN RSTB"/>
    <property type="match status" value="1"/>
</dbReference>
<evidence type="ECO:0000259" key="9">
    <source>
        <dbReference type="PROSITE" id="PS50109"/>
    </source>
</evidence>
<dbReference type="GO" id="GO:0004673">
    <property type="term" value="F:protein histidine kinase activity"/>
    <property type="evidence" value="ECO:0007669"/>
    <property type="project" value="UniProtKB-EC"/>
</dbReference>
<evidence type="ECO:0000256" key="6">
    <source>
        <dbReference type="ARBA" id="ARBA00022840"/>
    </source>
</evidence>
<organism evidence="10 11">
    <name type="scientific">Brevibacterium siliguriense</name>
    <dbReference type="NCBI Taxonomy" id="1136497"/>
    <lineage>
        <taxon>Bacteria</taxon>
        <taxon>Bacillati</taxon>
        <taxon>Actinomycetota</taxon>
        <taxon>Actinomycetes</taxon>
        <taxon>Micrococcales</taxon>
        <taxon>Brevibacteriaceae</taxon>
        <taxon>Brevibacterium</taxon>
    </lineage>
</organism>
<keyword evidence="4" id="KW-0547">Nucleotide-binding</keyword>
<dbReference type="SMART" id="SM00387">
    <property type="entry name" value="HATPase_c"/>
    <property type="match status" value="1"/>
</dbReference>
<dbReference type="InterPro" id="IPR003594">
    <property type="entry name" value="HATPase_dom"/>
</dbReference>
<dbReference type="Pfam" id="PF02518">
    <property type="entry name" value="HATPase_c"/>
    <property type="match status" value="1"/>
</dbReference>
<keyword evidence="6" id="KW-0067">ATP-binding</keyword>
<keyword evidence="7" id="KW-0902">Two-component regulatory system</keyword>
<keyword evidence="8" id="KW-0175">Coiled coil</keyword>
<evidence type="ECO:0000256" key="1">
    <source>
        <dbReference type="ARBA" id="ARBA00000085"/>
    </source>
</evidence>
<dbReference type="Gene3D" id="3.30.565.10">
    <property type="entry name" value="Histidine kinase-like ATPase, C-terminal domain"/>
    <property type="match status" value="2"/>
</dbReference>
<name>A0A1H1SV46_9MICO</name>
<dbReference type="InterPro" id="IPR005467">
    <property type="entry name" value="His_kinase_dom"/>
</dbReference>
<keyword evidence="3" id="KW-0808">Transferase</keyword>
<accession>A0A1H1SV46</accession>
<dbReference type="EC" id="2.7.13.3" evidence="2"/>
<dbReference type="InterPro" id="IPR050980">
    <property type="entry name" value="2C_sensor_his_kinase"/>
</dbReference>
<evidence type="ECO:0000256" key="3">
    <source>
        <dbReference type="ARBA" id="ARBA00022679"/>
    </source>
</evidence>
<dbReference type="PANTHER" id="PTHR44936">
    <property type="entry name" value="SENSOR PROTEIN CREC"/>
    <property type="match status" value="1"/>
</dbReference>
<evidence type="ECO:0000256" key="2">
    <source>
        <dbReference type="ARBA" id="ARBA00012438"/>
    </source>
</evidence>
<comment type="catalytic activity">
    <reaction evidence="1">
        <text>ATP + protein L-histidine = ADP + protein N-phospho-L-histidine.</text>
        <dbReference type="EC" id="2.7.13.3"/>
    </reaction>
</comment>
<dbReference type="Proteomes" id="UP000199597">
    <property type="component" value="Chromosome I"/>
</dbReference>
<reference evidence="11" key="1">
    <citation type="submission" date="2016-10" db="EMBL/GenBank/DDBJ databases">
        <authorList>
            <person name="Varghese N."/>
            <person name="Submissions S."/>
        </authorList>
    </citation>
    <scope>NUCLEOTIDE SEQUENCE [LARGE SCALE GENOMIC DNA]</scope>
    <source>
        <strain evidence="11">DSM 23676</strain>
    </source>
</reference>